<keyword evidence="3" id="KW-1185">Reference proteome</keyword>
<sequence>MRPPVPTRALAGHMGSSLFVLMLTTFCLFATVANALAHGPQRPLAATDALLSDSAMALGDMSLVPTASKGSDGASDGAKPMKASRATQTLEDLLDAINVMQKEYFVLWQGTWPSSIDWTAAVLGTHVAATLSTLSSTAYHIHSDSVQGLSLLALENTINYFFSQTSAFYFGENAFSLRNQAYDDMLWVVLDWLENVKFQDLHSSLYYSDSNGAPANSSSQAWYGTQFRDAAAHRARIFYELASVGWDQTLCDGGMIWNPTLIPYKNAITNELFTSASIEMYLYFPGDPIDSPFIAAPPSNKPDQRRRHDPAYLKAAIDAYTWLKNSNMTGVGGLYADGFHISGWRSATQPGSRRCDELNTMLYSYNQGVVLSALRGLWLATGELQYLRDGHDLVRKTLRATGWPHLSSDKWAGLGRGGVMEDTCDSHASCSQDGQTFKGIFFHHLAEFCRPLRPQEAKFLEDQTDESARAQRREDVFTQHLGICRAYGPWVEHNARAALETRDADGKFGQWWGLPFQQKHVSNDMVNSSTLPSGADDYRNRKSDTAVTPLHLRPRDFNDRGRGRTVETQAGGLAVLRALLQWQTSEALS</sequence>
<evidence type="ECO:0000313" key="3">
    <source>
        <dbReference type="Proteomes" id="UP000631181"/>
    </source>
</evidence>
<dbReference type="OrthoDB" id="4104179at2759"/>
<dbReference type="Pfam" id="PF03663">
    <property type="entry name" value="Glyco_hydro_76"/>
    <property type="match status" value="1"/>
</dbReference>
<dbReference type="Proteomes" id="UP000631181">
    <property type="component" value="Unassembled WGS sequence"/>
</dbReference>
<dbReference type="InterPro" id="IPR008928">
    <property type="entry name" value="6-hairpin_glycosidase_sf"/>
</dbReference>
<dbReference type="InterPro" id="IPR005198">
    <property type="entry name" value="Glyco_hydro_76"/>
</dbReference>
<keyword evidence="1" id="KW-0732">Signal</keyword>
<proteinExistence type="predicted"/>
<dbReference type="PANTHER" id="PTHR47791:SF2">
    <property type="entry name" value="ENDO MANNANASE, GH76 FAMILY (EUROFUNG)"/>
    <property type="match status" value="1"/>
</dbReference>
<keyword evidence="2" id="KW-0378">Hydrolase</keyword>
<dbReference type="AlphaFoldDB" id="A0A8J8VZP5"/>
<accession>A0A8J8VZP5</accession>
<comment type="caution">
    <text evidence="2">The sequence shown here is derived from an EMBL/GenBank/DDBJ whole genome shotgun (WGS) entry which is preliminary data.</text>
</comment>
<dbReference type="Gene3D" id="1.50.10.20">
    <property type="match status" value="1"/>
</dbReference>
<dbReference type="GO" id="GO:0008496">
    <property type="term" value="F:mannan endo-1,6-alpha-mannosidase activity"/>
    <property type="evidence" value="ECO:0007669"/>
    <property type="project" value="UniProtKB-EC"/>
</dbReference>
<dbReference type="GO" id="GO:0005975">
    <property type="term" value="P:carbohydrate metabolic process"/>
    <property type="evidence" value="ECO:0007669"/>
    <property type="project" value="InterPro"/>
</dbReference>
<organism evidence="2 3">
    <name type="scientific">Penicillium ucsense</name>
    <dbReference type="NCBI Taxonomy" id="2839758"/>
    <lineage>
        <taxon>Eukaryota</taxon>
        <taxon>Fungi</taxon>
        <taxon>Dikarya</taxon>
        <taxon>Ascomycota</taxon>
        <taxon>Pezizomycotina</taxon>
        <taxon>Eurotiomycetes</taxon>
        <taxon>Eurotiomycetidae</taxon>
        <taxon>Eurotiales</taxon>
        <taxon>Aspergillaceae</taxon>
        <taxon>Penicillium</taxon>
    </lineage>
</organism>
<evidence type="ECO:0000313" key="2">
    <source>
        <dbReference type="EMBL" id="KAF7715023.1"/>
    </source>
</evidence>
<dbReference type="EC" id="3.2.1.101" evidence="2"/>
<dbReference type="SUPFAM" id="SSF48208">
    <property type="entry name" value="Six-hairpin glycosidases"/>
    <property type="match status" value="1"/>
</dbReference>
<evidence type="ECO:0000256" key="1">
    <source>
        <dbReference type="SAM" id="SignalP"/>
    </source>
</evidence>
<reference evidence="2" key="1">
    <citation type="journal article" date="2020" name="Front. Microbiol.">
        <title>Gene regulatory networks of Penicillium echinulatum 2HH and Penicillium oxalicum 114-2 inferred by a computational biology approach.</title>
        <authorList>
            <person name="Lenz A.R."/>
            <person name="Galan-Vasquez E."/>
            <person name="Balbinot E."/>
            <person name="De Abreu F.P."/>
            <person name="De Oliveira N.S."/>
            <person name="Da Rosa L.O."/>
            <person name="De Avila E Silva S."/>
            <person name="Camassola M."/>
            <person name="Dillon A.J.P."/>
            <person name="Perez-Rueda E."/>
        </authorList>
    </citation>
    <scope>NUCLEOTIDE SEQUENCE</scope>
    <source>
        <strain evidence="2">S1M29</strain>
    </source>
</reference>
<dbReference type="InterPro" id="IPR053169">
    <property type="entry name" value="MUG_Protein"/>
</dbReference>
<keyword evidence="2" id="KW-0326">Glycosidase</keyword>
<protein>
    <submittedName>
        <fullName evidence="2">Mannan endo-1,6-alpha-mannosidase</fullName>
        <ecNumber evidence="2">3.2.1.101</ecNumber>
    </submittedName>
</protein>
<dbReference type="PANTHER" id="PTHR47791">
    <property type="entry name" value="MEIOTICALLY UP-REGULATED GENE 191 PROTEIN"/>
    <property type="match status" value="1"/>
</dbReference>
<name>A0A8J8VZP5_9EURO</name>
<dbReference type="EMBL" id="WIWV01000069">
    <property type="protein sequence ID" value="KAF7715023.1"/>
    <property type="molecule type" value="Genomic_DNA"/>
</dbReference>
<feature type="signal peptide" evidence="1">
    <location>
        <begin position="1"/>
        <end position="37"/>
    </location>
</feature>
<feature type="chain" id="PRO_5035163364" evidence="1">
    <location>
        <begin position="38"/>
        <end position="589"/>
    </location>
</feature>
<gene>
    <name evidence="2" type="ORF">PECM_007468</name>
</gene>